<dbReference type="Proteomes" id="UP000182508">
    <property type="component" value="Unassembled WGS sequence"/>
</dbReference>
<keyword evidence="6 14" id="KW-0686">Riboflavin biosynthesis</keyword>
<dbReference type="PROSITE" id="PS00903">
    <property type="entry name" value="CYT_DCMP_DEAMINASES_1"/>
    <property type="match status" value="1"/>
</dbReference>
<evidence type="ECO:0000256" key="16">
    <source>
        <dbReference type="PIRSR" id="PIRSR006769-2"/>
    </source>
</evidence>
<dbReference type="Pfam" id="PF00383">
    <property type="entry name" value="dCMP_cyt_deam_1"/>
    <property type="match status" value="1"/>
</dbReference>
<evidence type="ECO:0000256" key="1">
    <source>
        <dbReference type="ARBA" id="ARBA00002151"/>
    </source>
</evidence>
<feature type="binding site" evidence="17">
    <location>
        <position position="49"/>
    </location>
    <ligand>
        <name>Zn(2+)</name>
        <dbReference type="ChEBI" id="CHEBI:29105"/>
        <note>catalytic</note>
    </ligand>
</feature>
<keyword evidence="10 14" id="KW-0560">Oxidoreductase</keyword>
<dbReference type="GO" id="GO:0008835">
    <property type="term" value="F:diaminohydroxyphosphoribosylaminopyrimidine deaminase activity"/>
    <property type="evidence" value="ECO:0007669"/>
    <property type="project" value="UniProtKB-EC"/>
</dbReference>
<reference evidence="19 20" key="1">
    <citation type="submission" date="2016-10" db="EMBL/GenBank/DDBJ databases">
        <authorList>
            <person name="de Groot N.N."/>
        </authorList>
    </citation>
    <scope>NUCLEOTIDE SEQUENCE [LARGE SCALE GENOMIC DNA]</scope>
    <source>
        <strain evidence="19 20">A-4</strain>
    </source>
</reference>
<protein>
    <recommendedName>
        <fullName evidence="14">Riboflavin biosynthesis protein RibD</fullName>
    </recommendedName>
    <domain>
        <recommendedName>
            <fullName evidence="14">Diaminohydroxyphosphoribosylaminopyrimidine deaminase</fullName>
            <shortName evidence="14">DRAP deaminase</shortName>
            <ecNumber evidence="14">3.5.4.26</ecNumber>
        </recommendedName>
        <alternativeName>
            <fullName evidence="14">Riboflavin-specific deaminase</fullName>
        </alternativeName>
    </domain>
    <domain>
        <recommendedName>
            <fullName evidence="14">5-amino-6-(5-phosphoribosylamino)uracil reductase</fullName>
            <ecNumber evidence="14">1.1.1.193</ecNumber>
        </recommendedName>
        <alternativeName>
            <fullName evidence="14">HTP reductase</fullName>
        </alternativeName>
    </domain>
</protein>
<keyword evidence="7 14" id="KW-0479">Metal-binding</keyword>
<dbReference type="AlphaFoldDB" id="A0A1G6CNZ9"/>
<dbReference type="GO" id="GO:0008703">
    <property type="term" value="F:5-amino-6-(5-phosphoribosylamino)uracil reductase activity"/>
    <property type="evidence" value="ECO:0007669"/>
    <property type="project" value="UniProtKB-EC"/>
</dbReference>
<feature type="binding site" evidence="16">
    <location>
        <position position="284"/>
    </location>
    <ligand>
        <name>substrate</name>
    </ligand>
</feature>
<evidence type="ECO:0000313" key="19">
    <source>
        <dbReference type="EMBL" id="SDB34606.1"/>
    </source>
</evidence>
<evidence type="ECO:0000256" key="14">
    <source>
        <dbReference type="PIRNR" id="PIRNR006769"/>
    </source>
</evidence>
<feature type="binding site" evidence="16">
    <location>
        <position position="204"/>
    </location>
    <ligand>
        <name>substrate</name>
    </ligand>
</feature>
<keyword evidence="20" id="KW-1185">Reference proteome</keyword>
<evidence type="ECO:0000256" key="11">
    <source>
        <dbReference type="ARBA" id="ARBA00023268"/>
    </source>
</evidence>
<dbReference type="InterPro" id="IPR004794">
    <property type="entry name" value="Eubact_RibD"/>
</dbReference>
<evidence type="ECO:0000256" key="12">
    <source>
        <dbReference type="ARBA" id="ARBA00049861"/>
    </source>
</evidence>
<dbReference type="eggNOG" id="COG0117">
    <property type="taxonomic scope" value="Bacteria"/>
</dbReference>
<evidence type="ECO:0000313" key="20">
    <source>
        <dbReference type="Proteomes" id="UP000182508"/>
    </source>
</evidence>
<feature type="domain" description="CMP/dCMP-type deaminase" evidence="18">
    <location>
        <begin position="1"/>
        <end position="115"/>
    </location>
</feature>
<dbReference type="NCBIfam" id="TIGR00326">
    <property type="entry name" value="eubact_ribD"/>
    <property type="match status" value="1"/>
</dbReference>
<keyword evidence="8 14" id="KW-0862">Zinc</keyword>
<evidence type="ECO:0000256" key="10">
    <source>
        <dbReference type="ARBA" id="ARBA00023002"/>
    </source>
</evidence>
<feature type="binding site" evidence="16">
    <location>
        <position position="200"/>
    </location>
    <ligand>
        <name>NADP(+)</name>
        <dbReference type="ChEBI" id="CHEBI:58349"/>
    </ligand>
</feature>
<dbReference type="InterPro" id="IPR024072">
    <property type="entry name" value="DHFR-like_dom_sf"/>
</dbReference>
<dbReference type="Pfam" id="PF01872">
    <property type="entry name" value="RibD_C"/>
    <property type="match status" value="1"/>
</dbReference>
<dbReference type="Gene3D" id="3.40.430.10">
    <property type="entry name" value="Dihydrofolate Reductase, subunit A"/>
    <property type="match status" value="1"/>
</dbReference>
<feature type="binding site" evidence="16">
    <location>
        <position position="155"/>
    </location>
    <ligand>
        <name>NADP(+)</name>
        <dbReference type="ChEBI" id="CHEBI:58349"/>
    </ligand>
</feature>
<dbReference type="eggNOG" id="COG1985">
    <property type="taxonomic scope" value="Bacteria"/>
</dbReference>
<evidence type="ECO:0000256" key="17">
    <source>
        <dbReference type="PIRSR" id="PIRSR006769-3"/>
    </source>
</evidence>
<keyword evidence="9 14" id="KW-0521">NADP</keyword>
<dbReference type="CDD" id="cd01284">
    <property type="entry name" value="Riboflavin_deaminase-reductase"/>
    <property type="match status" value="1"/>
</dbReference>
<evidence type="ECO:0000256" key="3">
    <source>
        <dbReference type="ARBA" id="ARBA00004910"/>
    </source>
</evidence>
<dbReference type="InterPro" id="IPR016193">
    <property type="entry name" value="Cytidine_deaminase-like"/>
</dbReference>
<comment type="function">
    <text evidence="1 14">Converts 2,5-diamino-6-(ribosylamino)-4(3h)-pyrimidinone 5'-phosphate into 5-amino-6-(ribosylamino)-2,4(1h,3h)-pyrimidinedione 5'-phosphate.</text>
</comment>
<dbReference type="GO" id="GO:0008270">
    <property type="term" value="F:zinc ion binding"/>
    <property type="evidence" value="ECO:0007669"/>
    <property type="project" value="InterPro"/>
</dbReference>
<comment type="similarity">
    <text evidence="4 14">In the N-terminal section; belongs to the cytidine and deoxycytidylate deaminase family.</text>
</comment>
<name>A0A1G6CNZ9_9STRE</name>
<dbReference type="EMBL" id="FMXP01000024">
    <property type="protein sequence ID" value="SDB34606.1"/>
    <property type="molecule type" value="Genomic_DNA"/>
</dbReference>
<feature type="binding site" evidence="17">
    <location>
        <position position="76"/>
    </location>
    <ligand>
        <name>Zn(2+)</name>
        <dbReference type="ChEBI" id="CHEBI:29105"/>
        <note>catalytic</note>
    </ligand>
</feature>
<dbReference type="PROSITE" id="PS51747">
    <property type="entry name" value="CYT_DCMP_DEAMINASES_2"/>
    <property type="match status" value="1"/>
</dbReference>
<evidence type="ECO:0000256" key="5">
    <source>
        <dbReference type="ARBA" id="ARBA00007417"/>
    </source>
</evidence>
<dbReference type="SUPFAM" id="SSF53597">
    <property type="entry name" value="Dihydrofolate reductase-like"/>
    <property type="match status" value="1"/>
</dbReference>
<proteinExistence type="inferred from homology"/>
<comment type="pathway">
    <text evidence="2 14">Cofactor biosynthesis; riboflavin biosynthesis; 5-amino-6-(D-ribitylamino)uracil from GTP: step 2/4.</text>
</comment>
<dbReference type="InterPro" id="IPR016192">
    <property type="entry name" value="APOBEC/CMP_deaminase_Zn-bd"/>
</dbReference>
<dbReference type="SUPFAM" id="SSF53927">
    <property type="entry name" value="Cytidine deaminase-like"/>
    <property type="match status" value="1"/>
</dbReference>
<evidence type="ECO:0000256" key="6">
    <source>
        <dbReference type="ARBA" id="ARBA00022619"/>
    </source>
</evidence>
<evidence type="ECO:0000256" key="4">
    <source>
        <dbReference type="ARBA" id="ARBA00005259"/>
    </source>
</evidence>
<organism evidence="19 20">
    <name type="scientific">Streptococcus henryi</name>
    <dbReference type="NCBI Taxonomy" id="439219"/>
    <lineage>
        <taxon>Bacteria</taxon>
        <taxon>Bacillati</taxon>
        <taxon>Bacillota</taxon>
        <taxon>Bacilli</taxon>
        <taxon>Lactobacillales</taxon>
        <taxon>Streptococcaceae</taxon>
        <taxon>Streptococcus</taxon>
    </lineage>
</organism>
<dbReference type="RefSeq" id="WP_074486365.1">
    <property type="nucleotide sequence ID" value="NZ_FMXP01000024.1"/>
</dbReference>
<dbReference type="InterPro" id="IPR002125">
    <property type="entry name" value="CMP_dCMP_dom"/>
</dbReference>
<comment type="catalytic activity">
    <reaction evidence="13 14">
        <text>2,5-diamino-6-hydroxy-4-(5-phosphoribosylamino)-pyrimidine + H2O + H(+) = 5-amino-6-(5-phospho-D-ribosylamino)uracil + NH4(+)</text>
        <dbReference type="Rhea" id="RHEA:21868"/>
        <dbReference type="ChEBI" id="CHEBI:15377"/>
        <dbReference type="ChEBI" id="CHEBI:15378"/>
        <dbReference type="ChEBI" id="CHEBI:28938"/>
        <dbReference type="ChEBI" id="CHEBI:58453"/>
        <dbReference type="ChEBI" id="CHEBI:58614"/>
        <dbReference type="EC" id="3.5.4.26"/>
    </reaction>
</comment>
<feature type="binding site" evidence="17">
    <location>
        <position position="85"/>
    </location>
    <ligand>
        <name>Zn(2+)</name>
        <dbReference type="ChEBI" id="CHEBI:29105"/>
        <note>catalytic</note>
    </ligand>
</feature>
<dbReference type="GO" id="GO:0009231">
    <property type="term" value="P:riboflavin biosynthetic process"/>
    <property type="evidence" value="ECO:0007669"/>
    <property type="project" value="UniProtKB-UniPathway"/>
</dbReference>
<comment type="pathway">
    <text evidence="3 14">Cofactor biosynthesis; riboflavin biosynthesis; 5-amino-6-(D-ribitylamino)uracil from GTP: step 3/4.</text>
</comment>
<dbReference type="EC" id="3.5.4.26" evidence="14"/>
<comment type="catalytic activity">
    <reaction evidence="12 14">
        <text>5-amino-6-(5-phospho-D-ribitylamino)uracil + NADP(+) = 5-amino-6-(5-phospho-D-ribosylamino)uracil + NADPH + H(+)</text>
        <dbReference type="Rhea" id="RHEA:17845"/>
        <dbReference type="ChEBI" id="CHEBI:15378"/>
        <dbReference type="ChEBI" id="CHEBI:57783"/>
        <dbReference type="ChEBI" id="CHEBI:58349"/>
        <dbReference type="ChEBI" id="CHEBI:58421"/>
        <dbReference type="ChEBI" id="CHEBI:58453"/>
        <dbReference type="EC" id="1.1.1.193"/>
    </reaction>
</comment>
<accession>A0A1G6CNZ9</accession>
<dbReference type="EC" id="1.1.1.193" evidence="14"/>
<evidence type="ECO:0000256" key="13">
    <source>
        <dbReference type="ARBA" id="ARBA00049886"/>
    </source>
</evidence>
<feature type="active site" description="Proton donor" evidence="15">
    <location>
        <position position="51"/>
    </location>
</feature>
<evidence type="ECO:0000256" key="15">
    <source>
        <dbReference type="PIRSR" id="PIRSR006769-1"/>
    </source>
</evidence>
<evidence type="ECO:0000256" key="8">
    <source>
        <dbReference type="ARBA" id="ARBA00022833"/>
    </source>
</evidence>
<dbReference type="STRING" id="439219.SAMN02910293_01709"/>
<dbReference type="InterPro" id="IPR050765">
    <property type="entry name" value="Riboflavin_Biosynth_HTPR"/>
</dbReference>
<feature type="binding site" evidence="16">
    <location>
        <position position="184"/>
    </location>
    <ligand>
        <name>substrate</name>
    </ligand>
</feature>
<comment type="similarity">
    <text evidence="5 14">In the C-terminal section; belongs to the HTP reductase family.</text>
</comment>
<evidence type="ECO:0000256" key="7">
    <source>
        <dbReference type="ARBA" id="ARBA00022723"/>
    </source>
</evidence>
<gene>
    <name evidence="19" type="ORF">SAMN02910293_01709</name>
</gene>
<evidence type="ECO:0000256" key="2">
    <source>
        <dbReference type="ARBA" id="ARBA00004882"/>
    </source>
</evidence>
<dbReference type="UniPathway" id="UPA00275">
    <property type="reaction ID" value="UER00401"/>
</dbReference>
<comment type="cofactor">
    <cofactor evidence="14 17">
        <name>Zn(2+)</name>
        <dbReference type="ChEBI" id="CHEBI:29105"/>
    </cofactor>
    <text evidence="14 17">Binds 1 zinc ion.</text>
</comment>
<feature type="binding site" evidence="16">
    <location>
        <position position="196"/>
    </location>
    <ligand>
        <name>NADP(+)</name>
        <dbReference type="ChEBI" id="CHEBI:58349"/>
    </ligand>
</feature>
<sequence>MHEKYMSLALEEAKRGMKHTHTNPLVGAILVKDQQIIGRGAHLLYGHEHAEKNAIITCQTPEKILNSTLYVTLEPCNHQGKQPACTQAILEAKIARVVVAQLDPNPLVSGKGIAFLEENGVEVISGVLTSEAEKLNPAYNLFHKKQRPYVTLKQAVSLDGKLGLDNQRTSLTGPEVYEFVRRERDNYQAILVGAQTAITDNPRLLGSETSLFPPQRIVLDRRGRVFDKPDLTLFKDESAPVIIFSAATPDNLPKHVTILKPKDFSISTILSDIADFGIQSLYVEGGAEIHDQFLEASLWDELITYQAPILLGGNSKAAFSSQRQVLSKVILKDISIQQIGQDIRISARRDESCLLD</sequence>
<evidence type="ECO:0000259" key="18">
    <source>
        <dbReference type="PROSITE" id="PS51747"/>
    </source>
</evidence>
<dbReference type="InterPro" id="IPR002734">
    <property type="entry name" value="RibDG_C"/>
</dbReference>
<dbReference type="PANTHER" id="PTHR38011:SF7">
    <property type="entry name" value="2,5-DIAMINO-6-RIBOSYLAMINO-4(3H)-PYRIMIDINONE 5'-PHOSPHATE REDUCTASE"/>
    <property type="match status" value="1"/>
</dbReference>
<keyword evidence="14" id="KW-0378">Hydrolase</keyword>
<evidence type="ECO:0000256" key="9">
    <source>
        <dbReference type="ARBA" id="ARBA00022857"/>
    </source>
</evidence>
<keyword evidence="11" id="KW-0511">Multifunctional enzyme</keyword>
<dbReference type="PIRSF" id="PIRSF006769">
    <property type="entry name" value="RibD"/>
    <property type="match status" value="1"/>
</dbReference>
<dbReference type="PANTHER" id="PTHR38011">
    <property type="entry name" value="DIHYDROFOLATE REDUCTASE FAMILY PROTEIN (AFU_ORTHOLOGUE AFUA_8G06820)"/>
    <property type="match status" value="1"/>
</dbReference>
<dbReference type="Gene3D" id="3.40.140.10">
    <property type="entry name" value="Cytidine Deaminase, domain 2"/>
    <property type="match status" value="1"/>
</dbReference>